<evidence type="ECO:0000313" key="2">
    <source>
        <dbReference type="EMBL" id="ALU42753.1"/>
    </source>
</evidence>
<keyword evidence="1" id="KW-1133">Transmembrane helix</keyword>
<proteinExistence type="predicted"/>
<keyword evidence="1" id="KW-0812">Transmembrane</keyword>
<dbReference type="InterPro" id="IPR046304">
    <property type="entry name" value="DUF6419"/>
</dbReference>
<dbReference type="EMBL" id="CP013611">
    <property type="protein sequence ID" value="ALU42753.1"/>
    <property type="molecule type" value="Genomic_DNA"/>
</dbReference>
<name>A0A0U2Z4Q1_9GAMM</name>
<gene>
    <name evidence="2" type="ORF">AT705_07145</name>
</gene>
<protein>
    <submittedName>
        <fullName evidence="2">Uncharacterized protein</fullName>
    </submittedName>
</protein>
<evidence type="ECO:0000313" key="3">
    <source>
        <dbReference type="Proteomes" id="UP000069015"/>
    </source>
</evidence>
<dbReference type="RefSeq" id="WP_058796066.1">
    <property type="nucleotide sequence ID" value="NZ_CP013611.1"/>
</dbReference>
<organism evidence="2 3">
    <name type="scientific">Pseudoalteromonas rubra</name>
    <dbReference type="NCBI Taxonomy" id="43658"/>
    <lineage>
        <taxon>Bacteria</taxon>
        <taxon>Pseudomonadati</taxon>
        <taxon>Pseudomonadota</taxon>
        <taxon>Gammaproteobacteria</taxon>
        <taxon>Alteromonadales</taxon>
        <taxon>Pseudoalteromonadaceae</taxon>
        <taxon>Pseudoalteromonas</taxon>
    </lineage>
</organism>
<reference evidence="2 3" key="1">
    <citation type="submission" date="2015-12" db="EMBL/GenBank/DDBJ databases">
        <title>Complete genome sequence of Pseudoalteromonas rubra SCSIO 6842, harboring a conjugative plasmid.</title>
        <authorList>
            <person name="Li B."/>
            <person name="Wang X."/>
        </authorList>
    </citation>
    <scope>NUCLEOTIDE SEQUENCE [LARGE SCALE GENOMIC DNA]</scope>
    <source>
        <strain evidence="2 3">SCSIO 6842</strain>
    </source>
</reference>
<evidence type="ECO:0000256" key="1">
    <source>
        <dbReference type="SAM" id="Phobius"/>
    </source>
</evidence>
<sequence length="96" mass="10520">MQYGTLCVASATFFSMLLSAHLYQPAVFLNLVSCVLCAMYGYQGASIIAMFLAWCNVQAFLVSPWINLAEQPSIKVLVIFLLCVMFAAISIGVSKR</sequence>
<dbReference type="AlphaFoldDB" id="A0A0U2Z4Q1"/>
<keyword evidence="1" id="KW-0472">Membrane</keyword>
<accession>A0A0U2Z4Q1</accession>
<dbReference type="KEGG" id="prr:AT705_07145"/>
<feature type="transmembrane region" description="Helical" evidence="1">
    <location>
        <begin position="22"/>
        <end position="40"/>
    </location>
</feature>
<feature type="transmembrane region" description="Helical" evidence="1">
    <location>
        <begin position="47"/>
        <end position="66"/>
    </location>
</feature>
<feature type="transmembrane region" description="Helical" evidence="1">
    <location>
        <begin position="72"/>
        <end position="93"/>
    </location>
</feature>
<dbReference type="Pfam" id="PF19983">
    <property type="entry name" value="DUF6419"/>
    <property type="match status" value="1"/>
</dbReference>
<dbReference type="Proteomes" id="UP000069015">
    <property type="component" value="Chromosome 1"/>
</dbReference>